<name>A0A022PSP0_ERYGU</name>
<dbReference type="AlphaFoldDB" id="A0A022PSP0"/>
<dbReference type="PANTHER" id="PTHR31374:SF264">
    <property type="entry name" value="AUXIN-RESPONSIVE PROTEIN SAUR36-LIKE"/>
    <property type="match status" value="1"/>
</dbReference>
<dbReference type="GO" id="GO:0009733">
    <property type="term" value="P:response to auxin"/>
    <property type="evidence" value="ECO:0007669"/>
    <property type="project" value="InterPro"/>
</dbReference>
<evidence type="ECO:0000313" key="2">
    <source>
        <dbReference type="EMBL" id="EYU18796.1"/>
    </source>
</evidence>
<dbReference type="EMBL" id="KI632313">
    <property type="protein sequence ID" value="EYU18796.1"/>
    <property type="molecule type" value="Genomic_DNA"/>
</dbReference>
<dbReference type="Pfam" id="PF02519">
    <property type="entry name" value="Auxin_inducible"/>
    <property type="match status" value="1"/>
</dbReference>
<organism evidence="2 3">
    <name type="scientific">Erythranthe guttata</name>
    <name type="common">Yellow monkey flower</name>
    <name type="synonym">Mimulus guttatus</name>
    <dbReference type="NCBI Taxonomy" id="4155"/>
    <lineage>
        <taxon>Eukaryota</taxon>
        <taxon>Viridiplantae</taxon>
        <taxon>Streptophyta</taxon>
        <taxon>Embryophyta</taxon>
        <taxon>Tracheophyta</taxon>
        <taxon>Spermatophyta</taxon>
        <taxon>Magnoliopsida</taxon>
        <taxon>eudicotyledons</taxon>
        <taxon>Gunneridae</taxon>
        <taxon>Pentapetalae</taxon>
        <taxon>asterids</taxon>
        <taxon>lamiids</taxon>
        <taxon>Lamiales</taxon>
        <taxon>Phrymaceae</taxon>
        <taxon>Erythranthe</taxon>
    </lineage>
</organism>
<comment type="similarity">
    <text evidence="1">Belongs to the ARG7 family.</text>
</comment>
<evidence type="ECO:0000313" key="3">
    <source>
        <dbReference type="Proteomes" id="UP000030748"/>
    </source>
</evidence>
<accession>A0A022PSP0</accession>
<proteinExistence type="inferred from homology"/>
<dbReference type="InterPro" id="IPR003676">
    <property type="entry name" value="SAUR_fam"/>
</dbReference>
<reference evidence="2 3" key="1">
    <citation type="journal article" date="2013" name="Proc. Natl. Acad. Sci. U.S.A.">
        <title>Fine-scale variation in meiotic recombination in Mimulus inferred from population shotgun sequencing.</title>
        <authorList>
            <person name="Hellsten U."/>
            <person name="Wright K.M."/>
            <person name="Jenkins J."/>
            <person name="Shu S."/>
            <person name="Yuan Y."/>
            <person name="Wessler S.R."/>
            <person name="Schmutz J."/>
            <person name="Willis J.H."/>
            <person name="Rokhsar D.S."/>
        </authorList>
    </citation>
    <scope>NUCLEOTIDE SEQUENCE [LARGE SCALE GENOMIC DNA]</scope>
    <source>
        <strain evidence="3">cv. DUN x IM62</strain>
    </source>
</reference>
<feature type="non-terminal residue" evidence="2">
    <location>
        <position position="1"/>
    </location>
</feature>
<dbReference type="Proteomes" id="UP000030748">
    <property type="component" value="Unassembled WGS sequence"/>
</dbReference>
<protein>
    <submittedName>
        <fullName evidence="2">Uncharacterized protein</fullName>
    </submittedName>
</protein>
<dbReference type="PANTHER" id="PTHR31374">
    <property type="entry name" value="AUXIN-INDUCED PROTEIN-LIKE-RELATED"/>
    <property type="match status" value="1"/>
</dbReference>
<gene>
    <name evidence="2" type="ORF">MIMGU_mgv1a022181mg</name>
</gene>
<evidence type="ECO:0000256" key="1">
    <source>
        <dbReference type="ARBA" id="ARBA00006974"/>
    </source>
</evidence>
<dbReference type="STRING" id="4155.A0A022PSP0"/>
<sequence length="108" mass="12003">KLRTVVERLQKSLLRAKKPSSSGNFKKGHFTVAAVDENGELKRFIVPLSFLTDLSFLRLLEKAAEEYGFGHDGALTVPCRPAELERILAEQWEEERVSGGGGADKWSS</sequence>
<keyword evidence="3" id="KW-1185">Reference proteome</keyword>
<dbReference type="eggNOG" id="ENOG502S29C">
    <property type="taxonomic scope" value="Eukaryota"/>
</dbReference>